<name>A0A1H9MUL5_9HYPH</name>
<dbReference type="EMBL" id="FOFG01000014">
    <property type="protein sequence ID" value="SER27281.1"/>
    <property type="molecule type" value="Genomic_DNA"/>
</dbReference>
<evidence type="ECO:0000313" key="2">
    <source>
        <dbReference type="Proteomes" id="UP000199647"/>
    </source>
</evidence>
<gene>
    <name evidence="1" type="ORF">SAMN05216548_11453</name>
</gene>
<dbReference type="RefSeq" id="WP_092498508.1">
    <property type="nucleotide sequence ID" value="NZ_FOFG01000014.1"/>
</dbReference>
<dbReference type="Proteomes" id="UP000199647">
    <property type="component" value="Unassembled WGS sequence"/>
</dbReference>
<proteinExistence type="predicted"/>
<dbReference type="STRING" id="1855383.SAMN05216548_11453"/>
<sequence>MRSTMKKMLDALPILNPEINKLIGSISLSLSDGGVIATDSVILDGTSIYARVRESSDIVWIDQDDLIGMRVEFNEAACKAYEVEPTIPAILNWAKTTW</sequence>
<protein>
    <submittedName>
        <fullName evidence="1">Uncharacterized protein</fullName>
    </submittedName>
</protein>
<organism evidence="1 2">
    <name type="scientific">Faunimonas pinastri</name>
    <dbReference type="NCBI Taxonomy" id="1855383"/>
    <lineage>
        <taxon>Bacteria</taxon>
        <taxon>Pseudomonadati</taxon>
        <taxon>Pseudomonadota</taxon>
        <taxon>Alphaproteobacteria</taxon>
        <taxon>Hyphomicrobiales</taxon>
        <taxon>Afifellaceae</taxon>
        <taxon>Faunimonas</taxon>
    </lineage>
</organism>
<evidence type="ECO:0000313" key="1">
    <source>
        <dbReference type="EMBL" id="SER27281.1"/>
    </source>
</evidence>
<reference evidence="1 2" key="1">
    <citation type="submission" date="2016-10" db="EMBL/GenBank/DDBJ databases">
        <authorList>
            <person name="de Groot N.N."/>
        </authorList>
    </citation>
    <scope>NUCLEOTIDE SEQUENCE [LARGE SCALE GENOMIC DNA]</scope>
    <source>
        <strain evidence="1 2">A52C2</strain>
    </source>
</reference>
<accession>A0A1H9MUL5</accession>
<dbReference type="AlphaFoldDB" id="A0A1H9MUL5"/>
<keyword evidence="2" id="KW-1185">Reference proteome</keyword>